<feature type="transmembrane region" description="Helical" evidence="4">
    <location>
        <begin position="228"/>
        <end position="248"/>
    </location>
</feature>
<dbReference type="Gene3D" id="1.20.1250.20">
    <property type="entry name" value="MFS general substrate transporter like domains"/>
    <property type="match status" value="2"/>
</dbReference>
<keyword evidence="4" id="KW-0812">Transmembrane</keyword>
<proteinExistence type="inferred from homology"/>
<organism evidence="6 7">
    <name type="scientific">Mycena indigotica</name>
    <dbReference type="NCBI Taxonomy" id="2126181"/>
    <lineage>
        <taxon>Eukaryota</taxon>
        <taxon>Fungi</taxon>
        <taxon>Dikarya</taxon>
        <taxon>Basidiomycota</taxon>
        <taxon>Agaricomycotina</taxon>
        <taxon>Agaricomycetes</taxon>
        <taxon>Agaricomycetidae</taxon>
        <taxon>Agaricales</taxon>
        <taxon>Marasmiineae</taxon>
        <taxon>Mycenaceae</taxon>
        <taxon>Mycena</taxon>
    </lineage>
</organism>
<comment type="caution">
    <text evidence="6">The sequence shown here is derived from an EMBL/GenBank/DDBJ whole genome shotgun (WGS) entry which is preliminary data.</text>
</comment>
<feature type="transmembrane region" description="Helical" evidence="4">
    <location>
        <begin position="319"/>
        <end position="339"/>
    </location>
</feature>
<dbReference type="InterPro" id="IPR020846">
    <property type="entry name" value="MFS_dom"/>
</dbReference>
<feature type="transmembrane region" description="Helical" evidence="4">
    <location>
        <begin position="282"/>
        <end position="307"/>
    </location>
</feature>
<dbReference type="InterPro" id="IPR011701">
    <property type="entry name" value="MFS"/>
</dbReference>
<dbReference type="InterPro" id="IPR036259">
    <property type="entry name" value="MFS_trans_sf"/>
</dbReference>
<feature type="region of interest" description="Disordered" evidence="3">
    <location>
        <begin position="1"/>
        <end position="27"/>
    </location>
</feature>
<dbReference type="OrthoDB" id="6509908at2759"/>
<evidence type="ECO:0000259" key="5">
    <source>
        <dbReference type="PROSITE" id="PS50850"/>
    </source>
</evidence>
<feature type="transmembrane region" description="Helical" evidence="4">
    <location>
        <begin position="110"/>
        <end position="132"/>
    </location>
</feature>
<dbReference type="PANTHER" id="PTHR11360">
    <property type="entry name" value="MONOCARBOXYLATE TRANSPORTER"/>
    <property type="match status" value="1"/>
</dbReference>
<keyword evidence="4" id="KW-0472">Membrane</keyword>
<comment type="subcellular location">
    <subcellularLocation>
        <location evidence="1">Membrane</location>
        <topology evidence="1">Multi-pass membrane protein</topology>
    </subcellularLocation>
</comment>
<evidence type="ECO:0000256" key="1">
    <source>
        <dbReference type="ARBA" id="ARBA00004141"/>
    </source>
</evidence>
<comment type="similarity">
    <text evidence="2">Belongs to the major facilitator superfamily. Monocarboxylate porter (TC 2.A.1.13) family.</text>
</comment>
<gene>
    <name evidence="6" type="ORF">MIND_00804400</name>
</gene>
<feature type="transmembrane region" description="Helical" evidence="4">
    <location>
        <begin position="164"/>
        <end position="184"/>
    </location>
</feature>
<feature type="transmembrane region" description="Helical" evidence="4">
    <location>
        <begin position="372"/>
        <end position="397"/>
    </location>
</feature>
<name>A0A8H6VYK7_9AGAR</name>
<keyword evidence="7" id="KW-1185">Reference proteome</keyword>
<protein>
    <submittedName>
        <fullName evidence="6">Monocarboxylate permease-like protein</fullName>
    </submittedName>
</protein>
<dbReference type="Proteomes" id="UP000636479">
    <property type="component" value="Unassembled WGS sequence"/>
</dbReference>
<feature type="domain" description="Major facilitator superfamily (MFS) profile" evidence="5">
    <location>
        <begin position="68"/>
        <end position="463"/>
    </location>
</feature>
<evidence type="ECO:0000256" key="3">
    <source>
        <dbReference type="SAM" id="MobiDB-lite"/>
    </source>
</evidence>
<accession>A0A8H6VYK7</accession>
<feature type="transmembrane region" description="Helical" evidence="4">
    <location>
        <begin position="442"/>
        <end position="461"/>
    </location>
</feature>
<dbReference type="Pfam" id="PF07690">
    <property type="entry name" value="MFS_1"/>
    <property type="match status" value="1"/>
</dbReference>
<dbReference type="EMBL" id="JACAZF010000007">
    <property type="protein sequence ID" value="KAF7298577.1"/>
    <property type="molecule type" value="Genomic_DNA"/>
</dbReference>
<evidence type="ECO:0000313" key="7">
    <source>
        <dbReference type="Proteomes" id="UP000636479"/>
    </source>
</evidence>
<evidence type="ECO:0000256" key="4">
    <source>
        <dbReference type="SAM" id="Phobius"/>
    </source>
</evidence>
<feature type="transmembrane region" description="Helical" evidence="4">
    <location>
        <begin position="409"/>
        <end position="430"/>
    </location>
</feature>
<dbReference type="GO" id="GO:0022857">
    <property type="term" value="F:transmembrane transporter activity"/>
    <property type="evidence" value="ECO:0007669"/>
    <property type="project" value="InterPro"/>
</dbReference>
<dbReference type="RefSeq" id="XP_037217965.1">
    <property type="nucleotide sequence ID" value="XM_037364723.1"/>
</dbReference>
<dbReference type="GeneID" id="59347239"/>
<dbReference type="PROSITE" id="PS50850">
    <property type="entry name" value="MFS"/>
    <property type="match status" value="1"/>
</dbReference>
<evidence type="ECO:0000313" key="6">
    <source>
        <dbReference type="EMBL" id="KAF7298577.1"/>
    </source>
</evidence>
<dbReference type="AlphaFoldDB" id="A0A8H6VYK7"/>
<dbReference type="GO" id="GO:0016020">
    <property type="term" value="C:membrane"/>
    <property type="evidence" value="ECO:0007669"/>
    <property type="project" value="UniProtKB-SubCell"/>
</dbReference>
<feature type="transmembrane region" description="Helical" evidence="4">
    <location>
        <begin position="346"/>
        <end position="366"/>
    </location>
</feature>
<dbReference type="PANTHER" id="PTHR11360:SF177">
    <property type="entry name" value="RIBOFLAVIN TRANSPORTER MCH5"/>
    <property type="match status" value="1"/>
</dbReference>
<dbReference type="SUPFAM" id="SSF103473">
    <property type="entry name" value="MFS general substrate transporter"/>
    <property type="match status" value="1"/>
</dbReference>
<feature type="transmembrane region" description="Helical" evidence="4">
    <location>
        <begin position="70"/>
        <end position="90"/>
    </location>
</feature>
<dbReference type="InterPro" id="IPR050327">
    <property type="entry name" value="Proton-linked_MCT"/>
</dbReference>
<feature type="transmembrane region" description="Helical" evidence="4">
    <location>
        <begin position="139"/>
        <end position="158"/>
    </location>
</feature>
<feature type="transmembrane region" description="Helical" evidence="4">
    <location>
        <begin position="196"/>
        <end position="216"/>
    </location>
</feature>
<reference evidence="6" key="1">
    <citation type="submission" date="2020-05" db="EMBL/GenBank/DDBJ databases">
        <title>Mycena genomes resolve the evolution of fungal bioluminescence.</title>
        <authorList>
            <person name="Tsai I.J."/>
        </authorList>
    </citation>
    <scope>NUCLEOTIDE SEQUENCE</scope>
    <source>
        <strain evidence="6">171206Taipei</strain>
    </source>
</reference>
<keyword evidence="4" id="KW-1133">Transmembrane helix</keyword>
<sequence>MRTFAESTKEVPAWQMHQHRPSATPTEDIRPSLDGITALSHTATITTTACSTADLTRASPPLPEGCTSSYLAVFGAFFALFGTFGQMNAFGTFQAWYAQHQLSHLDASTIAWIGSLQLWVFFFSGGLVGKIFDVYGPRWLMASGTILYVFSIMMTSLSTRYYQYLLAQGLLFGLGVGMLFYPALSSVATYFSRYRATALGVAASGSSFGGVMYPIMLQRLFERYGFAWGVRISGLVSGVLCCIALMTVTRYTPPTTKQFPVDGLPYRRGAGTVMSSFRDARFLLLAAGAALVALGLFIPFIFIVDYAHSIQSIPAHTDFLVLAILNAGGVIGRVAPACLSDVIGRFNILGPAAFLCGLLCLVMWLFAGSSLALLLVFAASYGFASGTFISLITPCVAQISDMRQIGCRIGLLYSAISVPAVVGPPIAGLLLHADGGTYKGMILFAGLTVICGSFLLLAARWRINPRLWARV</sequence>
<evidence type="ECO:0000256" key="2">
    <source>
        <dbReference type="ARBA" id="ARBA00006727"/>
    </source>
</evidence>